<name>A0A3M7SHG8_BRAPC</name>
<keyword evidence="3" id="KW-1185">Reference proteome</keyword>
<dbReference type="EMBL" id="REGN01001342">
    <property type="protein sequence ID" value="RNA35314.1"/>
    <property type="molecule type" value="Genomic_DNA"/>
</dbReference>
<feature type="transmembrane region" description="Helical" evidence="1">
    <location>
        <begin position="6"/>
        <end position="27"/>
    </location>
</feature>
<accession>A0A3M7SHG8</accession>
<evidence type="ECO:0000313" key="3">
    <source>
        <dbReference type="Proteomes" id="UP000276133"/>
    </source>
</evidence>
<proteinExistence type="predicted"/>
<keyword evidence="1" id="KW-0812">Transmembrane</keyword>
<organism evidence="2 3">
    <name type="scientific">Brachionus plicatilis</name>
    <name type="common">Marine rotifer</name>
    <name type="synonym">Brachionus muelleri</name>
    <dbReference type="NCBI Taxonomy" id="10195"/>
    <lineage>
        <taxon>Eukaryota</taxon>
        <taxon>Metazoa</taxon>
        <taxon>Spiralia</taxon>
        <taxon>Gnathifera</taxon>
        <taxon>Rotifera</taxon>
        <taxon>Eurotatoria</taxon>
        <taxon>Monogononta</taxon>
        <taxon>Pseudotrocha</taxon>
        <taxon>Ploima</taxon>
        <taxon>Brachionidae</taxon>
        <taxon>Brachionus</taxon>
    </lineage>
</organism>
<protein>
    <submittedName>
        <fullName evidence="2">Uncharacterized protein</fullName>
    </submittedName>
</protein>
<keyword evidence="1" id="KW-1133">Transmembrane helix</keyword>
<evidence type="ECO:0000256" key="1">
    <source>
        <dbReference type="SAM" id="Phobius"/>
    </source>
</evidence>
<evidence type="ECO:0000313" key="2">
    <source>
        <dbReference type="EMBL" id="RNA35314.1"/>
    </source>
</evidence>
<keyword evidence="1" id="KW-0472">Membrane</keyword>
<gene>
    <name evidence="2" type="ORF">BpHYR1_038294</name>
</gene>
<comment type="caution">
    <text evidence="2">The sequence shown here is derived from an EMBL/GenBank/DDBJ whole genome shotgun (WGS) entry which is preliminary data.</text>
</comment>
<dbReference type="AlphaFoldDB" id="A0A3M7SHG8"/>
<reference evidence="2 3" key="1">
    <citation type="journal article" date="2018" name="Sci. Rep.">
        <title>Genomic signatures of local adaptation to the degree of environmental predictability in rotifers.</title>
        <authorList>
            <person name="Franch-Gras L."/>
            <person name="Hahn C."/>
            <person name="Garcia-Roger E.M."/>
            <person name="Carmona M.J."/>
            <person name="Serra M."/>
            <person name="Gomez A."/>
        </authorList>
    </citation>
    <scope>NUCLEOTIDE SEQUENCE [LARGE SCALE GENOMIC DNA]</scope>
    <source>
        <strain evidence="2">HYR1</strain>
    </source>
</reference>
<sequence length="134" mass="15884">MDKRLLNVIVFVAFIQVFFVLRVIFFINNYTCLYTKSSYSDGHSHIKIGNLYGNKISRQKETKFCGIIYDSKFNLNSMIDEIKECFQDMIKYEFTFPLFCTDPIAYFDSFDINFFLKITLTSKEVKSIIIKLRK</sequence>
<dbReference type="Proteomes" id="UP000276133">
    <property type="component" value="Unassembled WGS sequence"/>
</dbReference>